<evidence type="ECO:0000256" key="2">
    <source>
        <dbReference type="ARBA" id="ARBA00023295"/>
    </source>
</evidence>
<keyword evidence="1" id="KW-0378">Hydrolase</keyword>
<dbReference type="EMBL" id="DWXN01000010">
    <property type="protein sequence ID" value="HJB75114.1"/>
    <property type="molecule type" value="Genomic_DNA"/>
</dbReference>
<dbReference type="GO" id="GO:0004557">
    <property type="term" value="F:alpha-galactosidase activity"/>
    <property type="evidence" value="ECO:0007669"/>
    <property type="project" value="InterPro"/>
</dbReference>
<dbReference type="Gene3D" id="3.20.20.70">
    <property type="entry name" value="Aldolase class I"/>
    <property type="match status" value="1"/>
</dbReference>
<keyword evidence="2" id="KW-0326">Glycosidase</keyword>
<dbReference type="Proteomes" id="UP000823877">
    <property type="component" value="Unassembled WGS sequence"/>
</dbReference>
<dbReference type="InterPro" id="IPR017853">
    <property type="entry name" value="GH"/>
</dbReference>
<dbReference type="Pfam" id="PF02065">
    <property type="entry name" value="Melibiase"/>
    <property type="match status" value="1"/>
</dbReference>
<dbReference type="InterPro" id="IPR002252">
    <property type="entry name" value="Glyco_hydro_36"/>
</dbReference>
<dbReference type="SUPFAM" id="SSF51445">
    <property type="entry name" value="(Trans)glycosidases"/>
    <property type="match status" value="1"/>
</dbReference>
<evidence type="ECO:0000313" key="4">
    <source>
        <dbReference type="Proteomes" id="UP000823877"/>
    </source>
</evidence>
<sequence length="583" mass="66362">MKNEIDFHAPFLTDRHGAQAPCRSKVTEENGIYSITLSPNCRGSLKEAVLYSGIHNFPPDAKFYGEGYQKLSQYSGTVTHFGTITGYTDKDHYKLPQTRGFKTVYNYILIGSGNQTLLIGAASCNRFTTEIRMNKTQIQIVQNLEGLEFAPEENIRLEDMVILSGEKNEILKKYASAISENHPPKKFFEMPAGWCSWYCIGPNISEKDIFDNLKIIKEKTPELKYIQIDDGFQPFMGDWLETSNKFEHPMKEVCRNIRSAGFEPAIWLAPFIASPKSKLFREHPDYFIKEENGAPLSSGEVSFGGWRDGPWYMLDGTNPKAQQYIYDVVYEIYHNWGVRYFKLDAIVWGALPFGIRYDKNATAVEAYRQGMEALWKATGDNAFILGCNAPMWSSLGLVTAMRVTNDVVRNAKHMANLSEQCFNRNWMHKTLWINDPDCLIMSDAVSPVMDPAGIIHKCHIGKKFYKLNNIYIRASGGIILSGDYICKYGKTETDRLKRILDTDYTAAQFDDDLETGTKKTKAGTEYFIFNRSKILKKYSISVPQGSTATDMYSGKAIAVQKNKINVRLRKNDCIWILVKKSKE</sequence>
<evidence type="ECO:0000313" key="3">
    <source>
        <dbReference type="EMBL" id="HJB75114.1"/>
    </source>
</evidence>
<comment type="caution">
    <text evidence="3">The sequence shown here is derived from an EMBL/GenBank/DDBJ whole genome shotgun (WGS) entry which is preliminary data.</text>
</comment>
<dbReference type="CDD" id="cd14791">
    <property type="entry name" value="GH36"/>
    <property type="match status" value="1"/>
</dbReference>
<organism evidence="3 4">
    <name type="scientific">Candidatus Eubacterium faecale</name>
    <dbReference type="NCBI Taxonomy" id="2838568"/>
    <lineage>
        <taxon>Bacteria</taxon>
        <taxon>Bacillati</taxon>
        <taxon>Bacillota</taxon>
        <taxon>Clostridia</taxon>
        <taxon>Eubacteriales</taxon>
        <taxon>Eubacteriaceae</taxon>
        <taxon>Eubacterium</taxon>
    </lineage>
</organism>
<dbReference type="InterPro" id="IPR013785">
    <property type="entry name" value="Aldolase_TIM"/>
</dbReference>
<dbReference type="AlphaFoldDB" id="A0A9D2MJC7"/>
<dbReference type="PANTHER" id="PTHR43053">
    <property type="entry name" value="GLYCOSIDASE FAMILY 31"/>
    <property type="match status" value="1"/>
</dbReference>
<evidence type="ECO:0000256" key="1">
    <source>
        <dbReference type="ARBA" id="ARBA00022801"/>
    </source>
</evidence>
<proteinExistence type="predicted"/>
<protein>
    <submittedName>
        <fullName evidence="3">Alpha-galactosidase</fullName>
    </submittedName>
</protein>
<dbReference type="InterPro" id="IPR050985">
    <property type="entry name" value="Alpha-glycosidase_related"/>
</dbReference>
<reference evidence="3" key="2">
    <citation type="submission" date="2021-04" db="EMBL/GenBank/DDBJ databases">
        <authorList>
            <person name="Gilroy R."/>
        </authorList>
    </citation>
    <scope>NUCLEOTIDE SEQUENCE</scope>
    <source>
        <strain evidence="3">CHK188-16595</strain>
    </source>
</reference>
<dbReference type="PANTHER" id="PTHR43053:SF3">
    <property type="entry name" value="ALPHA-GALACTOSIDASE C-RELATED"/>
    <property type="match status" value="1"/>
</dbReference>
<reference evidence="3" key="1">
    <citation type="journal article" date="2021" name="PeerJ">
        <title>Extensive microbial diversity within the chicken gut microbiome revealed by metagenomics and culture.</title>
        <authorList>
            <person name="Gilroy R."/>
            <person name="Ravi A."/>
            <person name="Getino M."/>
            <person name="Pursley I."/>
            <person name="Horton D.L."/>
            <person name="Alikhan N.F."/>
            <person name="Baker D."/>
            <person name="Gharbi K."/>
            <person name="Hall N."/>
            <person name="Watson M."/>
            <person name="Adriaenssens E.M."/>
            <person name="Foster-Nyarko E."/>
            <person name="Jarju S."/>
            <person name="Secka A."/>
            <person name="Antonio M."/>
            <person name="Oren A."/>
            <person name="Chaudhuri R.R."/>
            <person name="La Ragione R."/>
            <person name="Hildebrand F."/>
            <person name="Pallen M.J."/>
        </authorList>
    </citation>
    <scope>NUCLEOTIDE SEQUENCE</scope>
    <source>
        <strain evidence="3">CHK188-16595</strain>
    </source>
</reference>
<name>A0A9D2MJC7_9FIRM</name>
<gene>
    <name evidence="3" type="ORF">IAA37_05485</name>
</gene>
<dbReference type="GO" id="GO:0016052">
    <property type="term" value="P:carbohydrate catabolic process"/>
    <property type="evidence" value="ECO:0007669"/>
    <property type="project" value="InterPro"/>
</dbReference>
<accession>A0A9D2MJC7</accession>